<accession>S8BX98</accession>
<dbReference type="InterPro" id="IPR049326">
    <property type="entry name" value="Rhodopsin_dom_fungi"/>
</dbReference>
<feature type="transmembrane region" description="Helical" evidence="7">
    <location>
        <begin position="193"/>
        <end position="213"/>
    </location>
</feature>
<dbReference type="InterPro" id="IPR052337">
    <property type="entry name" value="SAT4-like"/>
</dbReference>
<dbReference type="OrthoDB" id="5429740at2759"/>
<evidence type="ECO:0000256" key="6">
    <source>
        <dbReference type="SAM" id="MobiDB-lite"/>
    </source>
</evidence>
<dbReference type="Pfam" id="PF20684">
    <property type="entry name" value="Fung_rhodopsin"/>
    <property type="match status" value="1"/>
</dbReference>
<keyword evidence="2 7" id="KW-0812">Transmembrane</keyword>
<organism evidence="9 10">
    <name type="scientific">Dactylellina haptotyla (strain CBS 200.50)</name>
    <name type="common">Nematode-trapping fungus</name>
    <name type="synonym">Monacrosporium haptotylum</name>
    <dbReference type="NCBI Taxonomy" id="1284197"/>
    <lineage>
        <taxon>Eukaryota</taxon>
        <taxon>Fungi</taxon>
        <taxon>Dikarya</taxon>
        <taxon>Ascomycota</taxon>
        <taxon>Pezizomycotina</taxon>
        <taxon>Orbiliomycetes</taxon>
        <taxon>Orbiliales</taxon>
        <taxon>Orbiliaceae</taxon>
        <taxon>Dactylellina</taxon>
    </lineage>
</organism>
<evidence type="ECO:0000256" key="3">
    <source>
        <dbReference type="ARBA" id="ARBA00022989"/>
    </source>
</evidence>
<feature type="region of interest" description="Disordered" evidence="6">
    <location>
        <begin position="439"/>
        <end position="471"/>
    </location>
</feature>
<sequence length="478" mass="53815">MDRAYTLEQVSRWPPGNYVNPQLYGDYLPAVETVLLIFSSTAVILRITTRGFLLRSLGPDDLVILPAWGFAVVDSISHYKCLEYGWGRHMWDIDWRIAEDLLFWQWVSGWAFSFSVMFTKASILCFYLRFGSQKEFRIVVYCVLTFLIAWSLGLAIPLLAQCNPINSTWQFLSTTGLGGRKCISYDAYKKLSLAQGILNLCSDVILFCLPLSTVMAMKRPRKERAALIGLFSMGLLVCIFAALRLKALHKTFQGDVSWYGYELWLWVSLEVHFGIMIASLPGIRLLFITLFRKPPVFHEEEKSTLFSNPHLKMGASPAKKPGGRYFDDNLTTTTISALERNPDGGSGRTSMDTPPRVLQRLRLSPTKKQWLSPTKKQTLTVPEERPGFDFHAHHSTARNRHTTQSTLGQGADFEEIAVPPPSFGGFLVYKNTEISVTSESIEQARGGTSSSSRPKTPLSLSQISDDGEHDEVFKKGFL</sequence>
<evidence type="ECO:0000313" key="10">
    <source>
        <dbReference type="Proteomes" id="UP000015100"/>
    </source>
</evidence>
<feature type="domain" description="Rhodopsin" evidence="8">
    <location>
        <begin position="45"/>
        <end position="287"/>
    </location>
</feature>
<feature type="transmembrane region" description="Helical" evidence="7">
    <location>
        <begin position="138"/>
        <end position="160"/>
    </location>
</feature>
<reference evidence="9 10" key="1">
    <citation type="journal article" date="2013" name="PLoS Genet.">
        <title>Genomic mechanisms accounting for the adaptation to parasitism in nematode-trapping fungi.</title>
        <authorList>
            <person name="Meerupati T."/>
            <person name="Andersson K.M."/>
            <person name="Friman E."/>
            <person name="Kumar D."/>
            <person name="Tunlid A."/>
            <person name="Ahren D."/>
        </authorList>
    </citation>
    <scope>NUCLEOTIDE SEQUENCE [LARGE SCALE GENOMIC DNA]</scope>
    <source>
        <strain evidence="9 10">CBS 200.50</strain>
    </source>
</reference>
<dbReference type="Proteomes" id="UP000015100">
    <property type="component" value="Unassembled WGS sequence"/>
</dbReference>
<proteinExistence type="inferred from homology"/>
<evidence type="ECO:0000256" key="2">
    <source>
        <dbReference type="ARBA" id="ARBA00022692"/>
    </source>
</evidence>
<feature type="transmembrane region" description="Helical" evidence="7">
    <location>
        <begin position="263"/>
        <end position="287"/>
    </location>
</feature>
<dbReference type="HOGENOM" id="CLU_571096_0_0_1"/>
<feature type="transmembrane region" description="Helical" evidence="7">
    <location>
        <begin position="27"/>
        <end position="49"/>
    </location>
</feature>
<feature type="transmembrane region" description="Helical" evidence="7">
    <location>
        <begin position="103"/>
        <end position="126"/>
    </location>
</feature>
<evidence type="ECO:0000313" key="9">
    <source>
        <dbReference type="EMBL" id="EPS39912.1"/>
    </source>
</evidence>
<keyword evidence="4 7" id="KW-0472">Membrane</keyword>
<gene>
    <name evidence="9" type="ORF">H072_6233</name>
</gene>
<comment type="subcellular location">
    <subcellularLocation>
        <location evidence="1">Membrane</location>
        <topology evidence="1">Multi-pass membrane protein</topology>
    </subcellularLocation>
</comment>
<evidence type="ECO:0000256" key="7">
    <source>
        <dbReference type="SAM" id="Phobius"/>
    </source>
</evidence>
<comment type="similarity">
    <text evidence="5">Belongs to the SAT4 family.</text>
</comment>
<reference evidence="10" key="2">
    <citation type="submission" date="2013-04" db="EMBL/GenBank/DDBJ databases">
        <title>Genomic mechanisms accounting for the adaptation to parasitism in nematode-trapping fungi.</title>
        <authorList>
            <person name="Ahren D.G."/>
        </authorList>
    </citation>
    <scope>NUCLEOTIDE SEQUENCE [LARGE SCALE GENOMIC DNA]</scope>
    <source>
        <strain evidence="10">CBS 200.50</strain>
    </source>
</reference>
<comment type="caution">
    <text evidence="9">The sequence shown here is derived from an EMBL/GenBank/DDBJ whole genome shotgun (WGS) entry which is preliminary data.</text>
</comment>
<evidence type="ECO:0000256" key="5">
    <source>
        <dbReference type="ARBA" id="ARBA00038359"/>
    </source>
</evidence>
<keyword evidence="10" id="KW-1185">Reference proteome</keyword>
<name>S8BX98_DACHA</name>
<keyword evidence="3 7" id="KW-1133">Transmembrane helix</keyword>
<dbReference type="PANTHER" id="PTHR33048">
    <property type="entry name" value="PTH11-LIKE INTEGRAL MEMBRANE PROTEIN (AFU_ORTHOLOGUE AFUA_5G11245)"/>
    <property type="match status" value="1"/>
</dbReference>
<dbReference type="OMA" id="MWDIDWR"/>
<evidence type="ECO:0000259" key="8">
    <source>
        <dbReference type="Pfam" id="PF20684"/>
    </source>
</evidence>
<feature type="transmembrane region" description="Helical" evidence="7">
    <location>
        <begin position="225"/>
        <end position="243"/>
    </location>
</feature>
<feature type="compositionally biased region" description="Polar residues" evidence="6">
    <location>
        <begin position="439"/>
        <end position="464"/>
    </location>
</feature>
<evidence type="ECO:0000256" key="4">
    <source>
        <dbReference type="ARBA" id="ARBA00023136"/>
    </source>
</evidence>
<dbReference type="GO" id="GO:0016020">
    <property type="term" value="C:membrane"/>
    <property type="evidence" value="ECO:0007669"/>
    <property type="project" value="UniProtKB-SubCell"/>
</dbReference>
<protein>
    <recommendedName>
        <fullName evidence="8">Rhodopsin domain-containing protein</fullName>
    </recommendedName>
</protein>
<dbReference type="PANTHER" id="PTHR33048:SF129">
    <property type="entry name" value="INTEGRAL MEMBRANE PROTEIN-RELATED"/>
    <property type="match status" value="1"/>
</dbReference>
<dbReference type="EMBL" id="AQGS01000443">
    <property type="protein sequence ID" value="EPS39912.1"/>
    <property type="molecule type" value="Genomic_DNA"/>
</dbReference>
<dbReference type="AlphaFoldDB" id="S8BX98"/>
<dbReference type="eggNOG" id="ENOG502SMK9">
    <property type="taxonomic scope" value="Eukaryota"/>
</dbReference>
<dbReference type="STRING" id="1284197.S8BX98"/>
<evidence type="ECO:0000256" key="1">
    <source>
        <dbReference type="ARBA" id="ARBA00004141"/>
    </source>
</evidence>